<dbReference type="NCBIfam" id="NF001899">
    <property type="entry name" value="PRK00654.1-2"/>
    <property type="match status" value="1"/>
</dbReference>
<evidence type="ECO:0000256" key="8">
    <source>
        <dbReference type="HAMAP-Rule" id="MF_00484"/>
    </source>
</evidence>
<dbReference type="SUPFAM" id="SSF53756">
    <property type="entry name" value="UDP-Glycosyltransferase/glycogen phosphorylase"/>
    <property type="match status" value="1"/>
</dbReference>
<protein>
    <recommendedName>
        <fullName evidence="8">Glycogen synthase</fullName>
        <ecNumber evidence="8">2.4.1.21</ecNumber>
    </recommendedName>
    <alternativeName>
        <fullName evidence="8">Starch [bacterial glycogen] synthase</fullName>
    </alternativeName>
</protein>
<keyword evidence="5 8" id="KW-0328">Glycosyltransferase</keyword>
<dbReference type="InterPro" id="IPR001296">
    <property type="entry name" value="Glyco_trans_1"/>
</dbReference>
<comment type="similarity">
    <text evidence="4 8">Belongs to the glycosyltransferase 1 family. Bacterial/plant glycogen synthase subfamily.</text>
</comment>
<feature type="domain" description="Starch synthase catalytic" evidence="10">
    <location>
        <begin position="11"/>
        <end position="252"/>
    </location>
</feature>
<evidence type="ECO:0000313" key="12">
    <source>
        <dbReference type="Proteomes" id="UP000319557"/>
    </source>
</evidence>
<dbReference type="CDD" id="cd03791">
    <property type="entry name" value="GT5_Glycogen_synthase_DULL1-like"/>
    <property type="match status" value="1"/>
</dbReference>
<evidence type="ECO:0000259" key="10">
    <source>
        <dbReference type="Pfam" id="PF08323"/>
    </source>
</evidence>
<name>A0A517M2W6_9BACT</name>
<dbReference type="UniPathway" id="UPA00164"/>
<dbReference type="GO" id="GO:0004373">
    <property type="term" value="F:alpha-1,4-glucan glucosyltransferase (UDP-glucose donor) activity"/>
    <property type="evidence" value="ECO:0007669"/>
    <property type="project" value="InterPro"/>
</dbReference>
<accession>A0A517M2W6</accession>
<dbReference type="Pfam" id="PF00534">
    <property type="entry name" value="Glycos_transf_1"/>
    <property type="match status" value="1"/>
</dbReference>
<feature type="binding site" evidence="8">
    <location>
        <position position="24"/>
    </location>
    <ligand>
        <name>ADP-alpha-D-glucose</name>
        <dbReference type="ChEBI" id="CHEBI:57498"/>
    </ligand>
</feature>
<evidence type="ECO:0000259" key="9">
    <source>
        <dbReference type="Pfam" id="PF00534"/>
    </source>
</evidence>
<evidence type="ECO:0000256" key="1">
    <source>
        <dbReference type="ARBA" id="ARBA00001478"/>
    </source>
</evidence>
<dbReference type="GO" id="GO:0009011">
    <property type="term" value="F:alpha-1,4-glucan glucosyltransferase (ADP-glucose donor) activity"/>
    <property type="evidence" value="ECO:0007669"/>
    <property type="project" value="UniProtKB-UniRule"/>
</dbReference>
<evidence type="ECO:0000256" key="2">
    <source>
        <dbReference type="ARBA" id="ARBA00002764"/>
    </source>
</evidence>
<comment type="catalytic activity">
    <reaction evidence="1 8">
        <text>[(1-&gt;4)-alpha-D-glucosyl](n) + ADP-alpha-D-glucose = [(1-&gt;4)-alpha-D-glucosyl](n+1) + ADP + H(+)</text>
        <dbReference type="Rhea" id="RHEA:18189"/>
        <dbReference type="Rhea" id="RHEA-COMP:9584"/>
        <dbReference type="Rhea" id="RHEA-COMP:9587"/>
        <dbReference type="ChEBI" id="CHEBI:15378"/>
        <dbReference type="ChEBI" id="CHEBI:15444"/>
        <dbReference type="ChEBI" id="CHEBI:57498"/>
        <dbReference type="ChEBI" id="CHEBI:456216"/>
        <dbReference type="EC" id="2.4.1.21"/>
    </reaction>
</comment>
<evidence type="ECO:0000256" key="5">
    <source>
        <dbReference type="ARBA" id="ARBA00022676"/>
    </source>
</evidence>
<dbReference type="PANTHER" id="PTHR45825:SF11">
    <property type="entry name" value="ALPHA AMYLASE DOMAIN-CONTAINING PROTEIN"/>
    <property type="match status" value="1"/>
</dbReference>
<dbReference type="Pfam" id="PF08323">
    <property type="entry name" value="Glyco_transf_5"/>
    <property type="match status" value="1"/>
</dbReference>
<reference evidence="11 12" key="1">
    <citation type="submission" date="2019-02" db="EMBL/GenBank/DDBJ databases">
        <title>Deep-cultivation of Planctomycetes and their phenomic and genomic characterization uncovers novel biology.</title>
        <authorList>
            <person name="Wiegand S."/>
            <person name="Jogler M."/>
            <person name="Boedeker C."/>
            <person name="Pinto D."/>
            <person name="Vollmers J."/>
            <person name="Rivas-Marin E."/>
            <person name="Kohn T."/>
            <person name="Peeters S.H."/>
            <person name="Heuer A."/>
            <person name="Rast P."/>
            <person name="Oberbeckmann S."/>
            <person name="Bunk B."/>
            <person name="Jeske O."/>
            <person name="Meyerdierks A."/>
            <person name="Storesund J.E."/>
            <person name="Kallscheuer N."/>
            <person name="Luecker S."/>
            <person name="Lage O.M."/>
            <person name="Pohl T."/>
            <person name="Merkel B.J."/>
            <person name="Hornburger P."/>
            <person name="Mueller R.-W."/>
            <person name="Bruemmer F."/>
            <person name="Labrenz M."/>
            <person name="Spormann A.M."/>
            <person name="Op den Camp H."/>
            <person name="Overmann J."/>
            <person name="Amann R."/>
            <person name="Jetten M.S.M."/>
            <person name="Mascher T."/>
            <person name="Medema M.H."/>
            <person name="Devos D.P."/>
            <person name="Kaster A.-K."/>
            <person name="Ovreas L."/>
            <person name="Rohde M."/>
            <person name="Galperin M.Y."/>
            <person name="Jogler C."/>
        </authorList>
    </citation>
    <scope>NUCLEOTIDE SEQUENCE [LARGE SCALE GENOMIC DNA]</scope>
    <source>
        <strain evidence="11 12">EC9</strain>
    </source>
</reference>
<dbReference type="NCBIfam" id="TIGR02095">
    <property type="entry name" value="glgA"/>
    <property type="match status" value="1"/>
</dbReference>
<gene>
    <name evidence="8 11" type="primary">glgA</name>
    <name evidence="11" type="ORF">EC9_34120</name>
</gene>
<dbReference type="KEGG" id="ruv:EC9_34120"/>
<dbReference type="GO" id="GO:0005978">
    <property type="term" value="P:glycogen biosynthetic process"/>
    <property type="evidence" value="ECO:0007669"/>
    <property type="project" value="UniProtKB-UniRule"/>
</dbReference>
<keyword evidence="7 8" id="KW-0320">Glycogen biosynthesis</keyword>
<sequence>MTSTVELSPLNIVLLTTEAVPFAKTGGLADVCGSLPQQLAERGHKVTVIMPAFRQVFGCGRPIEPTDHSVSVEIAGKTVTARLLKSYLPGDQCEVLLIDQPSYYDREHLYGDAQGDFWDNCERFSFFCRAALSAIDTLDSPPDIVHCNDWQTGLIPAYVANRFESHPWMDHVTTIMTIHNMAYQGQFWHWDMLLNGLGWSEFTPDKMEFYGHLNLLKTGLVFADSITTVSQRYSQEIQQAEYGCGLDGVLRNRRDVLSGIVNGVDYQIWDPSTDQHLDTHYGIDDWKAGKQANRSALRQELGLEDNPEIPLIGLIGRLADQKGWDLVTEMMNNWLGDGSPVQWVVLGTGDPRYHQTLSDLANRYGKRLAVHLGFSDKMAHRIEAASDMFLMPSRYEPCGLNQLYSLRYGTVPIVNPTGGLADTVTDTTDETVRHQTATGFHMNSFHARALGEALDRAVTTYRDRPDVWEQIVRTGMQQDWSWRQSALRYEQVYQETINRVHGEVVG</sequence>
<evidence type="ECO:0000256" key="7">
    <source>
        <dbReference type="ARBA" id="ARBA00023056"/>
    </source>
</evidence>
<dbReference type="EC" id="2.4.1.21" evidence="8"/>
<proteinExistence type="inferred from homology"/>
<comment type="pathway">
    <text evidence="3 8">Glycan biosynthesis; glycogen biosynthesis.</text>
</comment>
<dbReference type="InterPro" id="IPR013534">
    <property type="entry name" value="Starch_synth_cat_dom"/>
</dbReference>
<evidence type="ECO:0000313" key="11">
    <source>
        <dbReference type="EMBL" id="QDS89215.1"/>
    </source>
</evidence>
<keyword evidence="6 8" id="KW-0808">Transferase</keyword>
<feature type="domain" description="Glycosyl transferase family 1" evidence="9">
    <location>
        <begin position="309"/>
        <end position="461"/>
    </location>
</feature>
<evidence type="ECO:0000256" key="6">
    <source>
        <dbReference type="ARBA" id="ARBA00022679"/>
    </source>
</evidence>
<keyword evidence="12" id="KW-1185">Reference proteome</keyword>
<organism evidence="11 12">
    <name type="scientific">Rosistilla ulvae</name>
    <dbReference type="NCBI Taxonomy" id="1930277"/>
    <lineage>
        <taxon>Bacteria</taxon>
        <taxon>Pseudomonadati</taxon>
        <taxon>Planctomycetota</taxon>
        <taxon>Planctomycetia</taxon>
        <taxon>Pirellulales</taxon>
        <taxon>Pirellulaceae</taxon>
        <taxon>Rosistilla</taxon>
    </lineage>
</organism>
<dbReference type="Proteomes" id="UP000319557">
    <property type="component" value="Chromosome"/>
</dbReference>
<evidence type="ECO:0000256" key="4">
    <source>
        <dbReference type="ARBA" id="ARBA00010281"/>
    </source>
</evidence>
<dbReference type="AlphaFoldDB" id="A0A517M2W6"/>
<evidence type="ECO:0000256" key="3">
    <source>
        <dbReference type="ARBA" id="ARBA00004964"/>
    </source>
</evidence>
<dbReference type="Gene3D" id="3.40.50.2000">
    <property type="entry name" value="Glycogen Phosphorylase B"/>
    <property type="match status" value="2"/>
</dbReference>
<dbReference type="EMBL" id="CP036261">
    <property type="protein sequence ID" value="QDS89215.1"/>
    <property type="molecule type" value="Genomic_DNA"/>
</dbReference>
<dbReference type="InterPro" id="IPR011835">
    <property type="entry name" value="GS/SS"/>
</dbReference>
<dbReference type="HAMAP" id="MF_00484">
    <property type="entry name" value="Glycogen_synth"/>
    <property type="match status" value="1"/>
</dbReference>
<dbReference type="PANTHER" id="PTHR45825">
    <property type="entry name" value="GRANULE-BOUND STARCH SYNTHASE 1, CHLOROPLASTIC/AMYLOPLASTIC"/>
    <property type="match status" value="1"/>
</dbReference>
<comment type="function">
    <text evidence="2 8">Synthesizes alpha-1,4-glucan chains using ADP-glucose.</text>
</comment>